<dbReference type="Proteomes" id="UP000184255">
    <property type="component" value="Unassembled WGS sequence"/>
</dbReference>
<organism evidence="1 2">
    <name type="scientific">Fusarium mangiferae</name>
    <name type="common">Mango malformation disease fungus</name>
    <dbReference type="NCBI Taxonomy" id="192010"/>
    <lineage>
        <taxon>Eukaryota</taxon>
        <taxon>Fungi</taxon>
        <taxon>Dikarya</taxon>
        <taxon>Ascomycota</taxon>
        <taxon>Pezizomycotina</taxon>
        <taxon>Sordariomycetes</taxon>
        <taxon>Hypocreomycetidae</taxon>
        <taxon>Hypocreales</taxon>
        <taxon>Nectriaceae</taxon>
        <taxon>Fusarium</taxon>
        <taxon>Fusarium fujikuroi species complex</taxon>
    </lineage>
</organism>
<dbReference type="GeneID" id="65093439"/>
<evidence type="ECO:0000313" key="2">
    <source>
        <dbReference type="Proteomes" id="UP000184255"/>
    </source>
</evidence>
<name>A0A1L7ULN0_FUSMA</name>
<accession>A0A1L7ULN0</accession>
<dbReference type="EMBL" id="FCQH01000022">
    <property type="protein sequence ID" value="CVL08146.1"/>
    <property type="molecule type" value="Genomic_DNA"/>
</dbReference>
<dbReference type="VEuPathDB" id="FungiDB:FMAN_14190"/>
<comment type="caution">
    <text evidence="1">The sequence shown here is derived from an EMBL/GenBank/DDBJ whole genome shotgun (WGS) entry which is preliminary data.</text>
</comment>
<proteinExistence type="predicted"/>
<dbReference type="RefSeq" id="XP_041690934.1">
    <property type="nucleotide sequence ID" value="XM_041825566.1"/>
</dbReference>
<protein>
    <submittedName>
        <fullName evidence="1">Uncharacterized protein</fullName>
    </submittedName>
</protein>
<reference evidence="2" key="1">
    <citation type="journal article" date="2016" name="Genome Biol. Evol.">
        <title>Comparative 'omics' of the Fusarium fujikuroi species complex highlights differences in genetic potential and metabolite synthesis.</title>
        <authorList>
            <person name="Niehaus E.-M."/>
            <person name="Muensterkoetter M."/>
            <person name="Proctor R.H."/>
            <person name="Brown D.W."/>
            <person name="Sharon A."/>
            <person name="Idan Y."/>
            <person name="Oren-Young L."/>
            <person name="Sieber C.M."/>
            <person name="Novak O."/>
            <person name="Pencik A."/>
            <person name="Tarkowska D."/>
            <person name="Hromadova K."/>
            <person name="Freeman S."/>
            <person name="Maymon M."/>
            <person name="Elazar M."/>
            <person name="Youssef S.A."/>
            <person name="El-Shabrawy E.S.M."/>
            <person name="Shalaby A.B.A."/>
            <person name="Houterman P."/>
            <person name="Brock N.L."/>
            <person name="Burkhardt I."/>
            <person name="Tsavkelova E.A."/>
            <person name="Dickschat J.S."/>
            <person name="Galuszka P."/>
            <person name="Gueldener U."/>
            <person name="Tudzynski B."/>
        </authorList>
    </citation>
    <scope>NUCLEOTIDE SEQUENCE [LARGE SCALE GENOMIC DNA]</scope>
    <source>
        <strain evidence="2">MRC7560</strain>
    </source>
</reference>
<evidence type="ECO:0000313" key="1">
    <source>
        <dbReference type="EMBL" id="CVL08146.1"/>
    </source>
</evidence>
<gene>
    <name evidence="1" type="ORF">FMAN_14190</name>
</gene>
<keyword evidence="2" id="KW-1185">Reference proteome</keyword>
<dbReference type="AlphaFoldDB" id="A0A1L7ULN0"/>
<sequence length="107" mass="11923">MEHGIGVGLVARVSFVENNVLGRITGAAHQFQTLMGVFVYDDGHARYEHEDGGHRDGTVAALIQHRDGFFLGDEYPNLPLTLLAKVKRCFDVQVPTVSIERRHHCDP</sequence>